<evidence type="ECO:0000256" key="5">
    <source>
        <dbReference type="ARBA" id="ARBA00022643"/>
    </source>
</evidence>
<dbReference type="InterPro" id="IPR013785">
    <property type="entry name" value="Aldolase_TIM"/>
</dbReference>
<name>A0ABR7MVG5_9FIRM</name>
<evidence type="ECO:0000256" key="11">
    <source>
        <dbReference type="ARBA" id="ARBA00048802"/>
    </source>
</evidence>
<evidence type="ECO:0000313" key="14">
    <source>
        <dbReference type="EMBL" id="MBC8557213.1"/>
    </source>
</evidence>
<comment type="cofactor">
    <cofactor evidence="1 12">
        <name>FMN</name>
        <dbReference type="ChEBI" id="CHEBI:58210"/>
    </cofactor>
</comment>
<proteinExistence type="inferred from homology"/>
<comment type="caution">
    <text evidence="14">The sequence shown here is derived from an EMBL/GenBank/DDBJ whole genome shotgun (WGS) entry which is preliminary data.</text>
</comment>
<accession>A0ABR7MVG5</accession>
<keyword evidence="7" id="KW-0521">NADP</keyword>
<dbReference type="InterPro" id="IPR018517">
    <property type="entry name" value="tRNA_hU_synthase_CS"/>
</dbReference>
<feature type="domain" description="DUS-like FMN-binding" evidence="13">
    <location>
        <begin position="16"/>
        <end position="321"/>
    </location>
</feature>
<dbReference type="NCBIfam" id="TIGR00737">
    <property type="entry name" value="nifR3_yhdG"/>
    <property type="match status" value="1"/>
</dbReference>
<evidence type="ECO:0000313" key="15">
    <source>
        <dbReference type="Proteomes" id="UP000637513"/>
    </source>
</evidence>
<reference evidence="14 15" key="1">
    <citation type="submission" date="2020-08" db="EMBL/GenBank/DDBJ databases">
        <title>Genome public.</title>
        <authorList>
            <person name="Liu C."/>
            <person name="Sun Q."/>
        </authorList>
    </citation>
    <scope>NUCLEOTIDE SEQUENCE [LARGE SCALE GENOMIC DNA]</scope>
    <source>
        <strain evidence="14 15">BX3</strain>
    </source>
</reference>
<dbReference type="PIRSF" id="PIRSF006621">
    <property type="entry name" value="Dus"/>
    <property type="match status" value="1"/>
</dbReference>
<dbReference type="InterPro" id="IPR001269">
    <property type="entry name" value="DUS_fam"/>
</dbReference>
<comment type="function">
    <text evidence="2 12">Catalyzes the synthesis of 5,6-dihydrouridine (D), a modified base found in the D-loop of most tRNAs, via the reduction of the C5-C6 double bond in target uridines.</text>
</comment>
<gene>
    <name evidence="14" type="primary">dusB</name>
    <name evidence="14" type="ORF">H8700_05785</name>
</gene>
<evidence type="ECO:0000256" key="10">
    <source>
        <dbReference type="ARBA" id="ARBA00048205"/>
    </source>
</evidence>
<evidence type="ECO:0000256" key="12">
    <source>
        <dbReference type="PIRNR" id="PIRNR006621"/>
    </source>
</evidence>
<evidence type="ECO:0000256" key="6">
    <source>
        <dbReference type="ARBA" id="ARBA00022694"/>
    </source>
</evidence>
<evidence type="ECO:0000256" key="4">
    <source>
        <dbReference type="ARBA" id="ARBA00022630"/>
    </source>
</evidence>
<evidence type="ECO:0000256" key="1">
    <source>
        <dbReference type="ARBA" id="ARBA00001917"/>
    </source>
</evidence>
<organism evidence="14 15">
    <name type="scientific">Jutongia hominis</name>
    <dbReference type="NCBI Taxonomy" id="2763664"/>
    <lineage>
        <taxon>Bacteria</taxon>
        <taxon>Bacillati</taxon>
        <taxon>Bacillota</taxon>
        <taxon>Clostridia</taxon>
        <taxon>Lachnospirales</taxon>
        <taxon>Lachnospiraceae</taxon>
        <taxon>Jutongia</taxon>
    </lineage>
</organism>
<dbReference type="Pfam" id="PF01207">
    <property type="entry name" value="Dus"/>
    <property type="match status" value="1"/>
</dbReference>
<dbReference type="PROSITE" id="PS01136">
    <property type="entry name" value="UPF0034"/>
    <property type="match status" value="1"/>
</dbReference>
<evidence type="ECO:0000256" key="3">
    <source>
        <dbReference type="ARBA" id="ARBA00022555"/>
    </source>
</evidence>
<dbReference type="CDD" id="cd02801">
    <property type="entry name" value="DUS_like_FMN"/>
    <property type="match status" value="1"/>
</dbReference>
<keyword evidence="8" id="KW-0694">RNA-binding</keyword>
<comment type="similarity">
    <text evidence="12">Belongs to the dus family.</text>
</comment>
<keyword evidence="3" id="KW-0820">tRNA-binding</keyword>
<keyword evidence="9 12" id="KW-0560">Oxidoreductase</keyword>
<sequence>MRNLTIGNITLKGNLILAPMAGVTDLPFRLLCKEQGADLVYTEMISAKGIYYNNKNTAKLWEIDEKERPVSLQLFGSDPKIMSEMAAKIEHRNFDILDINMGCPVPKVVNNGEGSALMKDPKLAGQIVKAISDRIQKPVTVKFRKGFNDGQINAVEFAKYMEENGAAAVAVHGRTREEYYSGKADWEIIAKVKEAVSIPVIASGDIFSPQDALRCEKETGCDGLMLGRGVRGNPWLFHQIKMYQESGILEEKPSFEEVCAMILRHAKMLCDFKEEYMGIREMRKHVAWYTAGYKHSAQMRREVNLVECYADLEKLLQRAIASRKEGWTGIAPDIRDCDK</sequence>
<evidence type="ECO:0000256" key="9">
    <source>
        <dbReference type="ARBA" id="ARBA00023002"/>
    </source>
</evidence>
<evidence type="ECO:0000256" key="7">
    <source>
        <dbReference type="ARBA" id="ARBA00022857"/>
    </source>
</evidence>
<dbReference type="PANTHER" id="PTHR45846">
    <property type="entry name" value="TRNA-DIHYDROURIDINE(47) SYNTHASE [NAD(P)(+)]-LIKE"/>
    <property type="match status" value="1"/>
</dbReference>
<dbReference type="PANTHER" id="PTHR45846:SF1">
    <property type="entry name" value="TRNA-DIHYDROURIDINE(47) SYNTHASE [NAD(P)(+)]-LIKE"/>
    <property type="match status" value="1"/>
</dbReference>
<keyword evidence="5 12" id="KW-0288">FMN</keyword>
<evidence type="ECO:0000259" key="13">
    <source>
        <dbReference type="Pfam" id="PF01207"/>
    </source>
</evidence>
<evidence type="ECO:0000256" key="2">
    <source>
        <dbReference type="ARBA" id="ARBA00002790"/>
    </source>
</evidence>
<dbReference type="InterPro" id="IPR035587">
    <property type="entry name" value="DUS-like_FMN-bd"/>
</dbReference>
<comment type="catalytic activity">
    <reaction evidence="11">
        <text>a 5,6-dihydrouridine in tRNA + NAD(+) = a uridine in tRNA + NADH + H(+)</text>
        <dbReference type="Rhea" id="RHEA:54452"/>
        <dbReference type="Rhea" id="RHEA-COMP:13339"/>
        <dbReference type="Rhea" id="RHEA-COMP:13887"/>
        <dbReference type="ChEBI" id="CHEBI:15378"/>
        <dbReference type="ChEBI" id="CHEBI:57540"/>
        <dbReference type="ChEBI" id="CHEBI:57945"/>
        <dbReference type="ChEBI" id="CHEBI:65315"/>
        <dbReference type="ChEBI" id="CHEBI:74443"/>
    </reaction>
</comment>
<dbReference type="EC" id="1.3.1.-" evidence="12"/>
<dbReference type="Gene3D" id="1.10.1200.80">
    <property type="entry name" value="Putative flavin oxidoreducatase, domain 2"/>
    <property type="match status" value="1"/>
</dbReference>
<keyword evidence="15" id="KW-1185">Reference proteome</keyword>
<dbReference type="InterPro" id="IPR004652">
    <property type="entry name" value="DusB-like"/>
</dbReference>
<comment type="catalytic activity">
    <reaction evidence="10">
        <text>a 5,6-dihydrouridine in tRNA + NADP(+) = a uridine in tRNA + NADPH + H(+)</text>
        <dbReference type="Rhea" id="RHEA:23624"/>
        <dbReference type="Rhea" id="RHEA-COMP:13339"/>
        <dbReference type="Rhea" id="RHEA-COMP:13887"/>
        <dbReference type="ChEBI" id="CHEBI:15378"/>
        <dbReference type="ChEBI" id="CHEBI:57783"/>
        <dbReference type="ChEBI" id="CHEBI:58349"/>
        <dbReference type="ChEBI" id="CHEBI:65315"/>
        <dbReference type="ChEBI" id="CHEBI:74443"/>
    </reaction>
</comment>
<evidence type="ECO:0000256" key="8">
    <source>
        <dbReference type="ARBA" id="ARBA00022884"/>
    </source>
</evidence>
<dbReference type="RefSeq" id="WP_249304218.1">
    <property type="nucleotide sequence ID" value="NZ_JACRSW010000027.1"/>
</dbReference>
<keyword evidence="6 12" id="KW-0819">tRNA processing</keyword>
<keyword evidence="4 12" id="KW-0285">Flavoprotein</keyword>
<protein>
    <recommendedName>
        <fullName evidence="12">tRNA-dihydrouridine synthase</fullName>
        <ecNumber evidence="12">1.3.1.-</ecNumber>
    </recommendedName>
</protein>
<dbReference type="EMBL" id="JACRSW010000027">
    <property type="protein sequence ID" value="MBC8557213.1"/>
    <property type="molecule type" value="Genomic_DNA"/>
</dbReference>
<dbReference type="SUPFAM" id="SSF51395">
    <property type="entry name" value="FMN-linked oxidoreductases"/>
    <property type="match status" value="1"/>
</dbReference>
<dbReference type="Gene3D" id="3.20.20.70">
    <property type="entry name" value="Aldolase class I"/>
    <property type="match status" value="1"/>
</dbReference>
<dbReference type="InterPro" id="IPR024036">
    <property type="entry name" value="tRNA-dHydroUridine_Synthase_C"/>
</dbReference>
<dbReference type="Proteomes" id="UP000637513">
    <property type="component" value="Unassembled WGS sequence"/>
</dbReference>